<organism evidence="1">
    <name type="scientific">marine sediment metagenome</name>
    <dbReference type="NCBI Taxonomy" id="412755"/>
    <lineage>
        <taxon>unclassified sequences</taxon>
        <taxon>metagenomes</taxon>
        <taxon>ecological metagenomes</taxon>
    </lineage>
</organism>
<protein>
    <submittedName>
        <fullName evidence="1">Uncharacterized protein</fullName>
    </submittedName>
</protein>
<comment type="caution">
    <text evidence="1">The sequence shown here is derived from an EMBL/GenBank/DDBJ whole genome shotgun (WGS) entry which is preliminary data.</text>
</comment>
<dbReference type="AlphaFoldDB" id="A0A0F8W046"/>
<gene>
    <name evidence="1" type="ORF">LCGC14_3129610</name>
</gene>
<name>A0A0F8W046_9ZZZZ</name>
<evidence type="ECO:0000313" key="1">
    <source>
        <dbReference type="EMBL" id="KKK49978.1"/>
    </source>
</evidence>
<sequence length="60" mass="7151">MELEGKNWRIAKSQTLSEKLNIPYEILIEIKMKYCPYTRKVVKKQIMKDVLAKHTSLKEI</sequence>
<reference evidence="1" key="1">
    <citation type="journal article" date="2015" name="Nature">
        <title>Complex archaea that bridge the gap between prokaryotes and eukaryotes.</title>
        <authorList>
            <person name="Spang A."/>
            <person name="Saw J.H."/>
            <person name="Jorgensen S.L."/>
            <person name="Zaremba-Niedzwiedzka K."/>
            <person name="Martijn J."/>
            <person name="Lind A.E."/>
            <person name="van Eijk R."/>
            <person name="Schleper C."/>
            <person name="Guy L."/>
            <person name="Ettema T.J."/>
        </authorList>
    </citation>
    <scope>NUCLEOTIDE SEQUENCE</scope>
</reference>
<dbReference type="EMBL" id="LAZR01068257">
    <property type="protein sequence ID" value="KKK49978.1"/>
    <property type="molecule type" value="Genomic_DNA"/>
</dbReference>
<accession>A0A0F8W046</accession>
<proteinExistence type="predicted"/>